<dbReference type="EMBL" id="NQWI01000170">
    <property type="protein sequence ID" value="PDW00786.1"/>
    <property type="molecule type" value="Genomic_DNA"/>
</dbReference>
<dbReference type="OrthoDB" id="9812528at2"/>
<dbReference type="Gene3D" id="3.40.50.1980">
    <property type="entry name" value="Nitrogenase molybdenum iron protein domain"/>
    <property type="match status" value="2"/>
</dbReference>
<dbReference type="Pfam" id="PF01497">
    <property type="entry name" value="Peripla_BP_2"/>
    <property type="match status" value="1"/>
</dbReference>
<keyword evidence="2" id="KW-0732">Signal</keyword>
<dbReference type="AlphaFoldDB" id="A0A2A6RDQ2"/>
<dbReference type="InterPro" id="IPR002491">
    <property type="entry name" value="ABC_transptr_periplasmic_BD"/>
</dbReference>
<dbReference type="PROSITE" id="PS50983">
    <property type="entry name" value="FE_B12_PBP"/>
    <property type="match status" value="1"/>
</dbReference>
<evidence type="ECO:0000313" key="5">
    <source>
        <dbReference type="Proteomes" id="UP000220527"/>
    </source>
</evidence>
<dbReference type="CDD" id="cd01141">
    <property type="entry name" value="TroA_d"/>
    <property type="match status" value="1"/>
</dbReference>
<dbReference type="GO" id="GO:0071281">
    <property type="term" value="P:cellular response to iron ion"/>
    <property type="evidence" value="ECO:0007669"/>
    <property type="project" value="TreeGrafter"/>
</dbReference>
<comment type="similarity">
    <text evidence="1">Belongs to the bacterial solute-binding protein 8 family.</text>
</comment>
<evidence type="ECO:0000259" key="3">
    <source>
        <dbReference type="PROSITE" id="PS50983"/>
    </source>
</evidence>
<dbReference type="PANTHER" id="PTHR30535:SF34">
    <property type="entry name" value="MOLYBDATE-BINDING PROTEIN MOLA"/>
    <property type="match status" value="1"/>
</dbReference>
<name>A0A2A6RDQ2_9CHLR</name>
<evidence type="ECO:0000256" key="2">
    <source>
        <dbReference type="SAM" id="SignalP"/>
    </source>
</evidence>
<protein>
    <submittedName>
        <fullName evidence="4">ABC transporter substrate-binding protein</fullName>
    </submittedName>
</protein>
<dbReference type="PANTHER" id="PTHR30535">
    <property type="entry name" value="VITAMIN B12-BINDING PROTEIN"/>
    <property type="match status" value="1"/>
</dbReference>
<comment type="caution">
    <text evidence="4">The sequence shown here is derived from an EMBL/GenBank/DDBJ whole genome shotgun (WGS) entry which is preliminary data.</text>
</comment>
<keyword evidence="5" id="KW-1185">Reference proteome</keyword>
<feature type="signal peptide" evidence="2">
    <location>
        <begin position="1"/>
        <end position="17"/>
    </location>
</feature>
<dbReference type="Proteomes" id="UP000220527">
    <property type="component" value="Unassembled WGS sequence"/>
</dbReference>
<feature type="domain" description="Fe/B12 periplasmic-binding" evidence="3">
    <location>
        <begin position="139"/>
        <end position="412"/>
    </location>
</feature>
<dbReference type="SUPFAM" id="SSF53807">
    <property type="entry name" value="Helical backbone' metal receptor"/>
    <property type="match status" value="1"/>
</dbReference>
<accession>A0A2A6RDQ2</accession>
<proteinExistence type="inferred from homology"/>
<gene>
    <name evidence="4" type="ORF">CJ255_20270</name>
</gene>
<evidence type="ECO:0000256" key="1">
    <source>
        <dbReference type="ARBA" id="ARBA00008814"/>
    </source>
</evidence>
<evidence type="ECO:0000313" key="4">
    <source>
        <dbReference type="EMBL" id="PDW00786.1"/>
    </source>
</evidence>
<feature type="chain" id="PRO_5012382410" evidence="2">
    <location>
        <begin position="18"/>
        <end position="426"/>
    </location>
</feature>
<sequence length="426" mass="46296">MLLLIALSACGAQPATQAPTTAPAAPTEAPTLQIPTEAPMLQMPTDAPTEAPLAVAPSANLTEGCVTDYDPRVDYFPAKVQVEDGAGWTIAYFNNYKIITVLNPWRDAGEQFSYVLVQCGTPPPADVGTAQVIEVPVRTIVSMSTTHLPHLGDLGLLDRLVGLSSFEQVVAPAVVEMIEAGELVEIGRGAGVNVEQAIELEPELIMTFGVGNPERDAHPKLLEAGLKVVLNSEYMETTPLGRAEWIKFTAAFFNQEATANDVYGAMAERYNTMAAQARGVVERPTVFTGAPFQGTWYMPGGNSYVARFLADAGADYLWADDDSTGNQQLSFEVVFERAQAADFWLNPSSWQSLADGLTADERFAQFAAFEHGQVFNNNARLNETGGNDYWESGLANPDIVLADLIKIFHPELLPEHELYYHQQLLP</sequence>
<reference evidence="5" key="1">
    <citation type="submission" date="2017-08" db="EMBL/GenBank/DDBJ databases">
        <authorList>
            <person name="Grouzdev D.S."/>
            <person name="Gaisin V.A."/>
            <person name="Rysina M.S."/>
            <person name="Gorlenko V.M."/>
        </authorList>
    </citation>
    <scope>NUCLEOTIDE SEQUENCE [LARGE SCALE GENOMIC DNA]</scope>
    <source>
        <strain evidence="5">Kir15-3F</strain>
    </source>
</reference>
<dbReference type="InterPro" id="IPR050902">
    <property type="entry name" value="ABC_Transporter_SBP"/>
</dbReference>
<organism evidence="4 5">
    <name type="scientific">Candidatus Viridilinea mediisalina</name>
    <dbReference type="NCBI Taxonomy" id="2024553"/>
    <lineage>
        <taxon>Bacteria</taxon>
        <taxon>Bacillati</taxon>
        <taxon>Chloroflexota</taxon>
        <taxon>Chloroflexia</taxon>
        <taxon>Chloroflexales</taxon>
        <taxon>Chloroflexineae</taxon>
        <taxon>Oscillochloridaceae</taxon>
        <taxon>Candidatus Viridilinea</taxon>
    </lineage>
</organism>